<gene>
    <name evidence="2" type="ORF">APY04_0180</name>
</gene>
<organism evidence="2 3">
    <name type="scientific">Hyphomicrobium sulfonivorans</name>
    <dbReference type="NCBI Taxonomy" id="121290"/>
    <lineage>
        <taxon>Bacteria</taxon>
        <taxon>Pseudomonadati</taxon>
        <taxon>Pseudomonadota</taxon>
        <taxon>Alphaproteobacteria</taxon>
        <taxon>Hyphomicrobiales</taxon>
        <taxon>Hyphomicrobiaceae</taxon>
        <taxon>Hyphomicrobium</taxon>
    </lineage>
</organism>
<dbReference type="EMBL" id="LMTR01000012">
    <property type="protein sequence ID" value="KWT72386.1"/>
    <property type="molecule type" value="Genomic_DNA"/>
</dbReference>
<proteinExistence type="predicted"/>
<feature type="compositionally biased region" description="Low complexity" evidence="1">
    <location>
        <begin position="141"/>
        <end position="160"/>
    </location>
</feature>
<dbReference type="RefSeq" id="WP_068458991.1">
    <property type="nucleotide sequence ID" value="NZ_LMTR01000012.1"/>
</dbReference>
<protein>
    <submittedName>
        <fullName evidence="2">Uncharacterized protein</fullName>
    </submittedName>
</protein>
<reference evidence="2 3" key="1">
    <citation type="submission" date="2015-10" db="EMBL/GenBank/DDBJ databases">
        <title>Transcriptomic analysis of a linuron degrading triple-species bacterial consortium.</title>
        <authorList>
            <person name="Albers P."/>
        </authorList>
    </citation>
    <scope>NUCLEOTIDE SEQUENCE [LARGE SCALE GENOMIC DNA]</scope>
    <source>
        <strain evidence="2 3">WDL6</strain>
    </source>
</reference>
<dbReference type="PATRIC" id="fig|121290.4.peg.1561"/>
<evidence type="ECO:0000313" key="3">
    <source>
        <dbReference type="Proteomes" id="UP000059074"/>
    </source>
</evidence>
<evidence type="ECO:0000256" key="1">
    <source>
        <dbReference type="SAM" id="MobiDB-lite"/>
    </source>
</evidence>
<dbReference type="Proteomes" id="UP000059074">
    <property type="component" value="Unassembled WGS sequence"/>
</dbReference>
<feature type="region of interest" description="Disordered" evidence="1">
    <location>
        <begin position="109"/>
        <end position="177"/>
    </location>
</feature>
<keyword evidence="3" id="KW-1185">Reference proteome</keyword>
<dbReference type="STRING" id="121290.APY04_0180"/>
<name>A0A109BP37_HYPSL</name>
<comment type="caution">
    <text evidence="2">The sequence shown here is derived from an EMBL/GenBank/DDBJ whole genome shotgun (WGS) entry which is preliminary data.</text>
</comment>
<dbReference type="AlphaFoldDB" id="A0A109BP37"/>
<sequence>MQIAFEFSHKFHDPVMFARFSEGFAALVTKFISGAGNSPRAEDAVPTSRGPVAAVANPPTAQPASIKIELPPEGTVQGAGGGGGGGGNTERLIEAVAAGVEAAAKNMVEDPASDGEVPGGEDVTEEAPKRRRRTKAEMEAARATGAVPASPAAATVTAPSAPAPIEPAPVGDKPDDQYTVDDLRGAFTAVFVHPDAEARILQILPSYGISKVRDASPEQYGPLTRAFEKLRRELLPAG</sequence>
<accession>A0A109BP37</accession>
<evidence type="ECO:0000313" key="2">
    <source>
        <dbReference type="EMBL" id="KWT72386.1"/>
    </source>
</evidence>